<dbReference type="Proteomes" id="UP001234178">
    <property type="component" value="Unassembled WGS sequence"/>
</dbReference>
<gene>
    <name evidence="1" type="ORF">OUZ56_013068</name>
</gene>
<comment type="caution">
    <text evidence="1">The sequence shown here is derived from an EMBL/GenBank/DDBJ whole genome shotgun (WGS) entry which is preliminary data.</text>
</comment>
<organism evidence="1 2">
    <name type="scientific">Daphnia magna</name>
    <dbReference type="NCBI Taxonomy" id="35525"/>
    <lineage>
        <taxon>Eukaryota</taxon>
        <taxon>Metazoa</taxon>
        <taxon>Ecdysozoa</taxon>
        <taxon>Arthropoda</taxon>
        <taxon>Crustacea</taxon>
        <taxon>Branchiopoda</taxon>
        <taxon>Diplostraca</taxon>
        <taxon>Cladocera</taxon>
        <taxon>Anomopoda</taxon>
        <taxon>Daphniidae</taxon>
        <taxon>Daphnia</taxon>
    </lineage>
</organism>
<reference evidence="1 2" key="1">
    <citation type="journal article" date="2023" name="Nucleic Acids Res.">
        <title>The hologenome of Daphnia magna reveals possible DNA methylation and microbiome-mediated evolution of the host genome.</title>
        <authorList>
            <person name="Chaturvedi A."/>
            <person name="Li X."/>
            <person name="Dhandapani V."/>
            <person name="Marshall H."/>
            <person name="Kissane S."/>
            <person name="Cuenca-Cambronero M."/>
            <person name="Asole G."/>
            <person name="Calvet F."/>
            <person name="Ruiz-Romero M."/>
            <person name="Marangio P."/>
            <person name="Guigo R."/>
            <person name="Rago D."/>
            <person name="Mirbahai L."/>
            <person name="Eastwood N."/>
            <person name="Colbourne J.K."/>
            <person name="Zhou J."/>
            <person name="Mallon E."/>
            <person name="Orsini L."/>
        </authorList>
    </citation>
    <scope>NUCLEOTIDE SEQUENCE [LARGE SCALE GENOMIC DNA]</scope>
    <source>
        <strain evidence="1">LRV0_1</strain>
    </source>
</reference>
<evidence type="ECO:0000313" key="2">
    <source>
        <dbReference type="Proteomes" id="UP001234178"/>
    </source>
</evidence>
<evidence type="ECO:0000313" key="1">
    <source>
        <dbReference type="EMBL" id="KAK4007907.1"/>
    </source>
</evidence>
<name>A0ABQ9Z4T6_9CRUS</name>
<keyword evidence="2" id="KW-1185">Reference proteome</keyword>
<sequence length="74" mass="8541">MTMAPELASDDLARLCQITHDASKEDLPADLASMYTLSAEDYTYIQKLENQRREQHENKHIANRLCGYAQQRMP</sequence>
<protein>
    <submittedName>
        <fullName evidence="1">Uncharacterized protein</fullName>
    </submittedName>
</protein>
<proteinExistence type="predicted"/>
<dbReference type="EMBL" id="JAOYFB010000002">
    <property type="protein sequence ID" value="KAK4007907.1"/>
    <property type="molecule type" value="Genomic_DNA"/>
</dbReference>
<accession>A0ABQ9Z4T6</accession>